<keyword evidence="4" id="KW-1185">Reference proteome</keyword>
<dbReference type="SUPFAM" id="SSF53098">
    <property type="entry name" value="Ribonuclease H-like"/>
    <property type="match status" value="1"/>
</dbReference>
<dbReference type="PANTHER" id="PTHR15092">
    <property type="entry name" value="POLY A -SPECIFIC RIBONUCLEASE/TARGET OF EGR1, MEMBER 1"/>
    <property type="match status" value="1"/>
</dbReference>
<comment type="caution">
    <text evidence="3">The sequence shown here is derived from an EMBL/GenBank/DDBJ whole genome shotgun (WGS) entry which is preliminary data.</text>
</comment>
<dbReference type="GO" id="GO:0003723">
    <property type="term" value="F:RNA binding"/>
    <property type="evidence" value="ECO:0007669"/>
    <property type="project" value="TreeGrafter"/>
</dbReference>
<protein>
    <submittedName>
        <fullName evidence="3">Uu.00g001690.m01.CDS01</fullName>
    </submittedName>
</protein>
<feature type="region of interest" description="Disordered" evidence="2">
    <location>
        <begin position="481"/>
        <end position="507"/>
    </location>
</feature>
<sequence>MDINSGNFWPMLPSILEAARTARYVAMDLEMTGISTTSEPFPPNISVQDAYTRVKTAAESFQVLQVGLTFYKYNVTFNFSLSPMFPKSSSSRPLTQCLYRKFAISTSSYEFLVDHKFDLANALDLGVPYLSRDEEQRAKHYLSTTRQVDADVNVAALDGASQEFYKSCREQLRSLVNRAVNGEVAIQWGNFYNTSNLQILMVRQLVRDEFPHCMVRKYRFQDVHHCLVRVADDNDRAKEKEKEHASIQRSLVEVDKCSGLRLVFEAISGGEFAFKIQREWIKHEGVLQAFNGHYDLHRCEEQLQRERPVLVGHNLFHDLVFIYHTLFGKPPDSVDHFLNRIHELFPRIVDTKYLFTRTRTQMDADRPLDQVYSAARVHQFPTVKEIEGYGYNEAKSHQAGYDSFMTANVHIKLCYLLYSRHEHLKLKEEVTYQPGPDRNAKGKAASKRDTSAGRGYDPNRSLLDDDARPLTEATDRDPLWYLPPLIPSRRADTKKPDPEAASARPSAKLPVEANVSLNEVHLLPLWTDPFWSVYGNKTRLAGTVVSFV</sequence>
<dbReference type="GO" id="GO:0000175">
    <property type="term" value="F:3'-5'-RNA exonuclease activity"/>
    <property type="evidence" value="ECO:0007669"/>
    <property type="project" value="TreeGrafter"/>
</dbReference>
<dbReference type="Pfam" id="PF04857">
    <property type="entry name" value="CAF1"/>
    <property type="match status" value="1"/>
</dbReference>
<evidence type="ECO:0000256" key="2">
    <source>
        <dbReference type="SAM" id="MobiDB-lite"/>
    </source>
</evidence>
<accession>A0AAI8VKJ8</accession>
<dbReference type="GO" id="GO:1990432">
    <property type="term" value="P:siRNA 3'-end processing"/>
    <property type="evidence" value="ECO:0007669"/>
    <property type="project" value="TreeGrafter"/>
</dbReference>
<evidence type="ECO:0000313" key="4">
    <source>
        <dbReference type="Proteomes" id="UP001295740"/>
    </source>
</evidence>
<reference evidence="3" key="1">
    <citation type="submission" date="2023-10" db="EMBL/GenBank/DDBJ databases">
        <authorList>
            <person name="Hackl T."/>
        </authorList>
    </citation>
    <scope>NUCLEOTIDE SEQUENCE</scope>
</reference>
<dbReference type="EMBL" id="CAUWAG010000008">
    <property type="protein sequence ID" value="CAJ2506039.1"/>
    <property type="molecule type" value="Genomic_DNA"/>
</dbReference>
<comment type="similarity">
    <text evidence="1">Belongs to the CAF1 family.</text>
</comment>
<feature type="region of interest" description="Disordered" evidence="2">
    <location>
        <begin position="429"/>
        <end position="469"/>
    </location>
</feature>
<dbReference type="PANTHER" id="PTHR15092:SF22">
    <property type="entry name" value="POLY(A)-SPECIFIC RIBONUCLEASE PNLDC1"/>
    <property type="match status" value="1"/>
</dbReference>
<dbReference type="Proteomes" id="UP001295740">
    <property type="component" value="Unassembled WGS sequence"/>
</dbReference>
<evidence type="ECO:0000256" key="1">
    <source>
        <dbReference type="ARBA" id="ARBA00008372"/>
    </source>
</evidence>
<dbReference type="InterPro" id="IPR006941">
    <property type="entry name" value="RNase_CAF1"/>
</dbReference>
<proteinExistence type="inferred from homology"/>
<dbReference type="GO" id="GO:0005634">
    <property type="term" value="C:nucleus"/>
    <property type="evidence" value="ECO:0007669"/>
    <property type="project" value="TreeGrafter"/>
</dbReference>
<gene>
    <name evidence="3" type="ORF">KHLLAP_LOCUS6507</name>
</gene>
<dbReference type="AlphaFoldDB" id="A0AAI8VKJ8"/>
<dbReference type="InterPro" id="IPR051181">
    <property type="entry name" value="CAF1_poly(A)_ribonucleases"/>
</dbReference>
<dbReference type="InterPro" id="IPR036397">
    <property type="entry name" value="RNaseH_sf"/>
</dbReference>
<feature type="compositionally biased region" description="Basic and acidic residues" evidence="2">
    <location>
        <begin position="489"/>
        <end position="498"/>
    </location>
</feature>
<dbReference type="Gene3D" id="3.30.420.10">
    <property type="entry name" value="Ribonuclease H-like superfamily/Ribonuclease H"/>
    <property type="match status" value="2"/>
</dbReference>
<organism evidence="3 4">
    <name type="scientific">Anthostomella pinea</name>
    <dbReference type="NCBI Taxonomy" id="933095"/>
    <lineage>
        <taxon>Eukaryota</taxon>
        <taxon>Fungi</taxon>
        <taxon>Dikarya</taxon>
        <taxon>Ascomycota</taxon>
        <taxon>Pezizomycotina</taxon>
        <taxon>Sordariomycetes</taxon>
        <taxon>Xylariomycetidae</taxon>
        <taxon>Xylariales</taxon>
        <taxon>Xylariaceae</taxon>
        <taxon>Anthostomella</taxon>
    </lineage>
</organism>
<name>A0AAI8VKJ8_9PEZI</name>
<evidence type="ECO:0000313" key="3">
    <source>
        <dbReference type="EMBL" id="CAJ2506039.1"/>
    </source>
</evidence>
<dbReference type="GO" id="GO:1990431">
    <property type="term" value="P:priRNA 3'-end processing"/>
    <property type="evidence" value="ECO:0007669"/>
    <property type="project" value="TreeGrafter"/>
</dbReference>
<dbReference type="InterPro" id="IPR012337">
    <property type="entry name" value="RNaseH-like_sf"/>
</dbReference>
<dbReference type="GO" id="GO:0000289">
    <property type="term" value="P:nuclear-transcribed mRNA poly(A) tail shortening"/>
    <property type="evidence" value="ECO:0007669"/>
    <property type="project" value="TreeGrafter"/>
</dbReference>